<feature type="domain" description="ABC transporter" evidence="6">
    <location>
        <begin position="7"/>
        <end position="232"/>
    </location>
</feature>
<dbReference type="GO" id="GO:0005886">
    <property type="term" value="C:plasma membrane"/>
    <property type="evidence" value="ECO:0007669"/>
    <property type="project" value="UniProtKB-SubCell"/>
</dbReference>
<dbReference type="PROSITE" id="PS00211">
    <property type="entry name" value="ABC_TRANSPORTER_1"/>
    <property type="match status" value="1"/>
</dbReference>
<protein>
    <submittedName>
        <fullName evidence="7">ABC transporter related protein</fullName>
    </submittedName>
</protein>
<evidence type="ECO:0000259" key="6">
    <source>
        <dbReference type="PROSITE" id="PS50893"/>
    </source>
</evidence>
<sequence>MESDKVVEVAGLHQRYGDFEAVRGVSFEVSAGEVFALLGTNGAGKTTTMETVEGFRPAHAGTVRVLGRDPHRERRRIGGQMGVMLQESGLFPELTVAETLDLWCDLIPGARPRDRLLERVGLAGQAAVRARQLSGGQKRRLELALAIAGRPRVLFLDEPTTGMDPQSRRATWQIIRDLAAEGAGVLLTTHYLEEAEQLADRLAIMHRGRVELSGTVAQVLAGSGDRISFRVPAQVAVAELPRLGGDPPRITATGGGPAATYTLPGPLLQQSLRELLNWAADRRLELAGLQVRSASLEDVFLRIAGRPAAEEARR</sequence>
<dbReference type="OrthoDB" id="9804819at2"/>
<reference evidence="7 8" key="1">
    <citation type="journal article" date="2011" name="Stand. Genomic Sci.">
        <title>Complete genome sequence of Thermomonospora curvata type strain (B9).</title>
        <authorList>
            <person name="Chertkov O."/>
            <person name="Sikorski J."/>
            <person name="Nolan M."/>
            <person name="Lapidus A."/>
            <person name="Lucas S."/>
            <person name="Del Rio T.G."/>
            <person name="Tice H."/>
            <person name="Cheng J.F."/>
            <person name="Goodwin L."/>
            <person name="Pitluck S."/>
            <person name="Liolios K."/>
            <person name="Ivanova N."/>
            <person name="Mavromatis K."/>
            <person name="Mikhailova N."/>
            <person name="Ovchinnikova G."/>
            <person name="Pati A."/>
            <person name="Chen A."/>
            <person name="Palaniappan K."/>
            <person name="Djao O.D."/>
            <person name="Land M."/>
            <person name="Hauser L."/>
            <person name="Chang Y.J."/>
            <person name="Jeffries C.D."/>
            <person name="Brettin T."/>
            <person name="Han C."/>
            <person name="Detter J.C."/>
            <person name="Rohde M."/>
            <person name="Goker M."/>
            <person name="Woyke T."/>
            <person name="Bristow J."/>
            <person name="Eisen J.A."/>
            <person name="Markowitz V."/>
            <person name="Hugenholtz P."/>
            <person name="Klenk H.P."/>
            <person name="Kyrpides N.C."/>
        </authorList>
    </citation>
    <scope>NUCLEOTIDE SEQUENCE [LARGE SCALE GENOMIC DNA]</scope>
    <source>
        <strain evidence="8">ATCC 19995 / DSM 43183 / JCM 3096 / KCTC 9072 / NBRC 15933 / NCIMB 10081 / Henssen B9</strain>
    </source>
</reference>
<keyword evidence="3" id="KW-0547">Nucleotide-binding</keyword>
<dbReference type="Pfam" id="PF00005">
    <property type="entry name" value="ABC_tran"/>
    <property type="match status" value="1"/>
</dbReference>
<dbReference type="SMART" id="SM00382">
    <property type="entry name" value="AAA"/>
    <property type="match status" value="1"/>
</dbReference>
<dbReference type="Proteomes" id="UP000001918">
    <property type="component" value="Chromosome"/>
</dbReference>
<keyword evidence="2" id="KW-0813">Transport</keyword>
<dbReference type="SUPFAM" id="SSF52540">
    <property type="entry name" value="P-loop containing nucleoside triphosphate hydrolases"/>
    <property type="match status" value="1"/>
</dbReference>
<evidence type="ECO:0000256" key="4">
    <source>
        <dbReference type="ARBA" id="ARBA00022840"/>
    </source>
</evidence>
<evidence type="ECO:0000313" key="7">
    <source>
        <dbReference type="EMBL" id="ACY98502.1"/>
    </source>
</evidence>
<keyword evidence="4" id="KW-0067">ATP-binding</keyword>
<dbReference type="GO" id="GO:0046677">
    <property type="term" value="P:response to antibiotic"/>
    <property type="evidence" value="ECO:0007669"/>
    <property type="project" value="UniProtKB-KW"/>
</dbReference>
<evidence type="ECO:0000256" key="5">
    <source>
        <dbReference type="ARBA" id="ARBA00023251"/>
    </source>
</evidence>
<dbReference type="eggNOG" id="COG1131">
    <property type="taxonomic scope" value="Bacteria"/>
</dbReference>
<keyword evidence="5" id="KW-0046">Antibiotic resistance</keyword>
<dbReference type="CDD" id="cd03230">
    <property type="entry name" value="ABC_DR_subfamily_A"/>
    <property type="match status" value="1"/>
</dbReference>
<dbReference type="HOGENOM" id="CLU_000604_1_2_11"/>
<dbReference type="PANTHER" id="PTHR42711:SF16">
    <property type="entry name" value="ABC TRANSPORTER ATP-BINDING PROTEIN"/>
    <property type="match status" value="1"/>
</dbReference>
<dbReference type="Gene3D" id="3.40.50.300">
    <property type="entry name" value="P-loop containing nucleotide triphosphate hydrolases"/>
    <property type="match status" value="1"/>
</dbReference>
<name>D1A7Y0_THECD</name>
<dbReference type="InterPro" id="IPR003593">
    <property type="entry name" value="AAA+_ATPase"/>
</dbReference>
<dbReference type="EMBL" id="CP001738">
    <property type="protein sequence ID" value="ACY98502.1"/>
    <property type="molecule type" value="Genomic_DNA"/>
</dbReference>
<evidence type="ECO:0000256" key="2">
    <source>
        <dbReference type="ARBA" id="ARBA00022448"/>
    </source>
</evidence>
<dbReference type="KEGG" id="tcu:Tcur_2960"/>
<dbReference type="InterPro" id="IPR017871">
    <property type="entry name" value="ABC_transporter-like_CS"/>
</dbReference>
<proteinExistence type="predicted"/>
<dbReference type="PROSITE" id="PS50893">
    <property type="entry name" value="ABC_TRANSPORTER_2"/>
    <property type="match status" value="1"/>
</dbReference>
<evidence type="ECO:0000313" key="8">
    <source>
        <dbReference type="Proteomes" id="UP000001918"/>
    </source>
</evidence>
<evidence type="ECO:0000256" key="1">
    <source>
        <dbReference type="ARBA" id="ARBA00004202"/>
    </source>
</evidence>
<accession>D1A7Y0</accession>
<evidence type="ECO:0000256" key="3">
    <source>
        <dbReference type="ARBA" id="ARBA00022741"/>
    </source>
</evidence>
<dbReference type="GO" id="GO:0016887">
    <property type="term" value="F:ATP hydrolysis activity"/>
    <property type="evidence" value="ECO:0007669"/>
    <property type="project" value="InterPro"/>
</dbReference>
<keyword evidence="8" id="KW-1185">Reference proteome</keyword>
<gene>
    <name evidence="7" type="ordered locus">Tcur_2960</name>
</gene>
<dbReference type="GO" id="GO:0005524">
    <property type="term" value="F:ATP binding"/>
    <property type="evidence" value="ECO:0007669"/>
    <property type="project" value="UniProtKB-KW"/>
</dbReference>
<organism evidence="7 8">
    <name type="scientific">Thermomonospora curvata (strain ATCC 19995 / DSM 43183 / JCM 3096 / KCTC 9072 / NBRC 15933 / NCIMB 10081 / Henssen B9)</name>
    <dbReference type="NCBI Taxonomy" id="471852"/>
    <lineage>
        <taxon>Bacteria</taxon>
        <taxon>Bacillati</taxon>
        <taxon>Actinomycetota</taxon>
        <taxon>Actinomycetes</taxon>
        <taxon>Streptosporangiales</taxon>
        <taxon>Thermomonosporaceae</taxon>
        <taxon>Thermomonospora</taxon>
    </lineage>
</organism>
<dbReference type="STRING" id="471852.Tcur_2960"/>
<dbReference type="AlphaFoldDB" id="D1A7Y0"/>
<dbReference type="InterPro" id="IPR050763">
    <property type="entry name" value="ABC_transporter_ATP-binding"/>
</dbReference>
<dbReference type="InterPro" id="IPR003439">
    <property type="entry name" value="ABC_transporter-like_ATP-bd"/>
</dbReference>
<dbReference type="PANTHER" id="PTHR42711">
    <property type="entry name" value="ABC TRANSPORTER ATP-BINDING PROTEIN"/>
    <property type="match status" value="1"/>
</dbReference>
<dbReference type="RefSeq" id="WP_012853286.1">
    <property type="nucleotide sequence ID" value="NC_013510.1"/>
</dbReference>
<dbReference type="InterPro" id="IPR027417">
    <property type="entry name" value="P-loop_NTPase"/>
</dbReference>
<comment type="subcellular location">
    <subcellularLocation>
        <location evidence="1">Cell membrane</location>
        <topology evidence="1">Peripheral membrane protein</topology>
    </subcellularLocation>
</comment>